<accession>A0ABR3VQH8</accession>
<gene>
    <name evidence="2" type="ORF">VTK73DRAFT_2639</name>
</gene>
<evidence type="ECO:0000313" key="2">
    <source>
        <dbReference type="EMBL" id="KAL1844149.1"/>
    </source>
</evidence>
<sequence>MWTSAWHGNICHGRRGAGVCCAGCETASVQQTGLPLPTGSTADSRPRLRVDAGVWPVDIVSFSLSLFLSFSFQLFWPHSSAALEHRQGSGTLHNSSDF</sequence>
<keyword evidence="1" id="KW-0812">Transmembrane</keyword>
<keyword evidence="1" id="KW-1133">Transmembrane helix</keyword>
<evidence type="ECO:0000313" key="3">
    <source>
        <dbReference type="Proteomes" id="UP001586593"/>
    </source>
</evidence>
<proteinExistence type="predicted"/>
<dbReference type="EMBL" id="JAZHXJ010001756">
    <property type="protein sequence ID" value="KAL1844149.1"/>
    <property type="molecule type" value="Genomic_DNA"/>
</dbReference>
<keyword evidence="1" id="KW-0472">Membrane</keyword>
<reference evidence="2 3" key="1">
    <citation type="journal article" date="2024" name="Commun. Biol.">
        <title>Comparative genomic analysis of thermophilic fungi reveals convergent evolutionary adaptations and gene losses.</title>
        <authorList>
            <person name="Steindorff A.S."/>
            <person name="Aguilar-Pontes M.V."/>
            <person name="Robinson A.J."/>
            <person name="Andreopoulos B."/>
            <person name="LaButti K."/>
            <person name="Kuo A."/>
            <person name="Mondo S."/>
            <person name="Riley R."/>
            <person name="Otillar R."/>
            <person name="Haridas S."/>
            <person name="Lipzen A."/>
            <person name="Grimwood J."/>
            <person name="Schmutz J."/>
            <person name="Clum A."/>
            <person name="Reid I.D."/>
            <person name="Moisan M.C."/>
            <person name="Butler G."/>
            <person name="Nguyen T.T.M."/>
            <person name="Dewar K."/>
            <person name="Conant G."/>
            <person name="Drula E."/>
            <person name="Henrissat B."/>
            <person name="Hansel C."/>
            <person name="Singer S."/>
            <person name="Hutchinson M.I."/>
            <person name="de Vries R.P."/>
            <person name="Natvig D.O."/>
            <person name="Powell A.J."/>
            <person name="Tsang A."/>
            <person name="Grigoriev I.V."/>
        </authorList>
    </citation>
    <scope>NUCLEOTIDE SEQUENCE [LARGE SCALE GENOMIC DNA]</scope>
    <source>
        <strain evidence="2 3">ATCC 24622</strain>
    </source>
</reference>
<feature type="transmembrane region" description="Helical" evidence="1">
    <location>
        <begin position="54"/>
        <end position="76"/>
    </location>
</feature>
<evidence type="ECO:0000256" key="1">
    <source>
        <dbReference type="SAM" id="Phobius"/>
    </source>
</evidence>
<name>A0ABR3VQH8_9PEZI</name>
<organism evidence="2 3">
    <name type="scientific">Phialemonium thermophilum</name>
    <dbReference type="NCBI Taxonomy" id="223376"/>
    <lineage>
        <taxon>Eukaryota</taxon>
        <taxon>Fungi</taxon>
        <taxon>Dikarya</taxon>
        <taxon>Ascomycota</taxon>
        <taxon>Pezizomycotina</taxon>
        <taxon>Sordariomycetes</taxon>
        <taxon>Sordariomycetidae</taxon>
        <taxon>Cephalothecales</taxon>
        <taxon>Cephalothecaceae</taxon>
        <taxon>Phialemonium</taxon>
    </lineage>
</organism>
<dbReference type="Proteomes" id="UP001586593">
    <property type="component" value="Unassembled WGS sequence"/>
</dbReference>
<keyword evidence="3" id="KW-1185">Reference proteome</keyword>
<protein>
    <submittedName>
        <fullName evidence="2">Uncharacterized protein</fullName>
    </submittedName>
</protein>
<comment type="caution">
    <text evidence="2">The sequence shown here is derived from an EMBL/GenBank/DDBJ whole genome shotgun (WGS) entry which is preliminary data.</text>
</comment>